<keyword evidence="2" id="KW-0812">Transmembrane</keyword>
<keyword evidence="2" id="KW-0472">Membrane</keyword>
<dbReference type="RefSeq" id="WP_086038514.1">
    <property type="nucleotide sequence ID" value="NZ_CP021058.1"/>
</dbReference>
<gene>
    <name evidence="3" type="ORF">CW686_05695</name>
</gene>
<accession>A0A855GR66</accession>
<dbReference type="PANTHER" id="PTHR33219:SF14">
    <property type="entry name" value="PROTEIN COFACTOR ASSEMBLY OF COMPLEX C SUBUNIT B CCB3, CHLOROPLASTIC-RELATED"/>
    <property type="match status" value="1"/>
</dbReference>
<protein>
    <submittedName>
        <fullName evidence="3">YggT family protein</fullName>
    </submittedName>
</protein>
<keyword evidence="2" id="KW-1133">Transmembrane helix</keyword>
<feature type="transmembrane region" description="Helical" evidence="2">
    <location>
        <begin position="20"/>
        <end position="37"/>
    </location>
</feature>
<evidence type="ECO:0000313" key="3">
    <source>
        <dbReference type="EMBL" id="PKE26308.1"/>
    </source>
</evidence>
<dbReference type="EMBL" id="PIXC01000010">
    <property type="protein sequence ID" value="PKE26308.1"/>
    <property type="molecule type" value="Genomic_DNA"/>
</dbReference>
<proteinExistence type="inferred from homology"/>
<dbReference type="AlphaFoldDB" id="A0A855GR66"/>
<organism evidence="3 4">
    <name type="scientific">Macrococcoides caseolyticum</name>
    <dbReference type="NCBI Taxonomy" id="69966"/>
    <lineage>
        <taxon>Bacteria</taxon>
        <taxon>Bacillati</taxon>
        <taxon>Bacillota</taxon>
        <taxon>Bacilli</taxon>
        <taxon>Bacillales</taxon>
        <taxon>Staphylococcaceae</taxon>
        <taxon>Macrococcoides</taxon>
    </lineage>
</organism>
<dbReference type="Pfam" id="PF02325">
    <property type="entry name" value="CCB3_YggT"/>
    <property type="match status" value="1"/>
</dbReference>
<evidence type="ECO:0000256" key="1">
    <source>
        <dbReference type="ARBA" id="ARBA00010894"/>
    </source>
</evidence>
<comment type="caution">
    <text evidence="3">The sequence shown here is derived from an EMBL/GenBank/DDBJ whole genome shotgun (WGS) entry which is preliminary data.</text>
</comment>
<sequence>MSTYIIAYNLFKFLMLFLKIFYWGMIIYFFMSWLPGARESKIGRMMTKVYEPILEPFRRVIPPLGMFDISSIAALIVLRFFMQGIAAIFNIILNSLA</sequence>
<dbReference type="Proteomes" id="UP000233482">
    <property type="component" value="Unassembled WGS sequence"/>
</dbReference>
<dbReference type="GO" id="GO:0016020">
    <property type="term" value="C:membrane"/>
    <property type="evidence" value="ECO:0007669"/>
    <property type="project" value="InterPro"/>
</dbReference>
<reference evidence="3 4" key="1">
    <citation type="submission" date="2017-12" db="EMBL/GenBank/DDBJ databases">
        <title>Genomics of Macrococcus caseolyticus.</title>
        <authorList>
            <person name="MacFadyen A.C."/>
            <person name="Paterson G.K."/>
        </authorList>
    </citation>
    <scope>NUCLEOTIDE SEQUENCE [LARGE SCALE GENOMIC DNA]</scope>
    <source>
        <strain evidence="3 4">5788_EF188</strain>
    </source>
</reference>
<dbReference type="InterPro" id="IPR003425">
    <property type="entry name" value="CCB3/YggT"/>
</dbReference>
<dbReference type="PANTHER" id="PTHR33219">
    <property type="entry name" value="YLMG HOMOLOG PROTEIN 2, CHLOROPLASTIC"/>
    <property type="match status" value="1"/>
</dbReference>
<feature type="transmembrane region" description="Helical" evidence="2">
    <location>
        <begin position="72"/>
        <end position="93"/>
    </location>
</feature>
<evidence type="ECO:0000313" key="4">
    <source>
        <dbReference type="Proteomes" id="UP000233482"/>
    </source>
</evidence>
<name>A0A855GR66_9STAP</name>
<comment type="similarity">
    <text evidence="1">Belongs to the YggT family.</text>
</comment>
<evidence type="ECO:0000256" key="2">
    <source>
        <dbReference type="SAM" id="Phobius"/>
    </source>
</evidence>